<proteinExistence type="predicted"/>
<protein>
    <submittedName>
        <fullName evidence="1">Uncharacterized protein</fullName>
    </submittedName>
</protein>
<reference evidence="1" key="1">
    <citation type="journal article" date="2018" name="Genome Biol.">
        <title>SKESA: strategic k-mer extension for scrupulous assemblies.</title>
        <authorList>
            <person name="Souvorov A."/>
            <person name="Agarwala R."/>
            <person name="Lipman D.J."/>
        </authorList>
    </citation>
    <scope>NUCLEOTIDE SEQUENCE</scope>
    <source>
        <strain evidence="1">23-88</strain>
    </source>
</reference>
<organism evidence="1">
    <name type="scientific">Salmonella enterica subsp. houtenae serovar 1,40:z4,z32:-</name>
    <dbReference type="NCBI Taxonomy" id="1967604"/>
    <lineage>
        <taxon>Bacteria</taxon>
        <taxon>Pseudomonadati</taxon>
        <taxon>Pseudomonadota</taxon>
        <taxon>Gammaproteobacteria</taxon>
        <taxon>Enterobacterales</taxon>
        <taxon>Enterobacteriaceae</taxon>
        <taxon>Salmonella</taxon>
    </lineage>
</organism>
<dbReference type="EMBL" id="DAARWD010000001">
    <property type="protein sequence ID" value="HAE4187348.1"/>
    <property type="molecule type" value="Genomic_DNA"/>
</dbReference>
<gene>
    <name evidence="1" type="ORF">GND90_000245</name>
</gene>
<accession>A0A730WH30</accession>
<reference evidence="1" key="2">
    <citation type="submission" date="2018-07" db="EMBL/GenBank/DDBJ databases">
        <authorList>
            <consortium name="NCBI Pathogen Detection Project"/>
        </authorList>
    </citation>
    <scope>NUCLEOTIDE SEQUENCE</scope>
    <source>
        <strain evidence="1">23-88</strain>
    </source>
</reference>
<dbReference type="AlphaFoldDB" id="A0A730WH30"/>
<name>A0A730WH30_SALHO</name>
<comment type="caution">
    <text evidence="1">The sequence shown here is derived from an EMBL/GenBank/DDBJ whole genome shotgun (WGS) entry which is preliminary data.</text>
</comment>
<sequence>MLLNTFPVTGPVQNQADWIELKCLSDEFNFMPVADIRSAIELQDDYQDDDIAREDGEVEAEIDSILREISSRKEHMNDTYPFQIEDGGSVVSLIAPIDELTISQKVYLYCLIFSHIFNSPLLIVDGSPLPADRDILQICATIAAAGYVRGHSISFGFPRRDHSSFYDKAVEVVNLLGEGELHPLKDVNPVHSLSPKDSGIDVITWEDSHDKRAGKRIYFSQVASGRNWRDKPVLHYIDIFRNYWLRKPILSRINDAIFIPYEMMDDIDNHYTAEQLLESQLSTLGTIFYRRRIPVHFKEGIQLKRDNDNLSIERIDECNKISDYVDNKINLLKTLAI</sequence>
<evidence type="ECO:0000313" key="1">
    <source>
        <dbReference type="EMBL" id="HAE4187348.1"/>
    </source>
</evidence>